<dbReference type="Pfam" id="PF04151">
    <property type="entry name" value="PPC"/>
    <property type="match status" value="1"/>
</dbReference>
<dbReference type="AlphaFoldDB" id="F4XLL8"/>
<dbReference type="SUPFAM" id="SSF89260">
    <property type="entry name" value="Collagen-binding domain"/>
    <property type="match status" value="2"/>
</dbReference>
<dbReference type="RefSeq" id="WP_008180155.1">
    <property type="nucleotide sequence ID" value="NZ_GL890832.1"/>
</dbReference>
<gene>
    <name evidence="2" type="ORF">LYNGBM3L_15680</name>
</gene>
<dbReference type="Gene3D" id="2.60.120.380">
    <property type="match status" value="4"/>
</dbReference>
<protein>
    <submittedName>
        <fullName evidence="2">Bacterial pre-peptidase</fullName>
    </submittedName>
</protein>
<keyword evidence="3" id="KW-1185">Reference proteome</keyword>
<feature type="domain" description="Peptidase C-terminal archaeal/bacterial" evidence="1">
    <location>
        <begin position="390"/>
        <end position="461"/>
    </location>
</feature>
<organism evidence="2 3">
    <name type="scientific">Moorena producens 3L</name>
    <dbReference type="NCBI Taxonomy" id="489825"/>
    <lineage>
        <taxon>Bacteria</taxon>
        <taxon>Bacillati</taxon>
        <taxon>Cyanobacteriota</taxon>
        <taxon>Cyanophyceae</taxon>
        <taxon>Coleofasciculales</taxon>
        <taxon>Coleofasciculaceae</taxon>
        <taxon>Moorena</taxon>
    </lineage>
</organism>
<accession>F4XLL8</accession>
<dbReference type="HOGENOM" id="CLU_033321_0_0_3"/>
<proteinExistence type="predicted"/>
<dbReference type="OrthoDB" id="464425at2"/>
<evidence type="ECO:0000259" key="1">
    <source>
        <dbReference type="Pfam" id="PF04151"/>
    </source>
</evidence>
<evidence type="ECO:0000313" key="3">
    <source>
        <dbReference type="Proteomes" id="UP000003959"/>
    </source>
</evidence>
<name>F4XLL8_9CYAN</name>
<sequence length="474" mass="50530">MGTFNLGTLSGLETNSFTSSNSLTVFDPTDVFTFSLNGTKDIGIALTNISAGDDADLRLFRDSNDNGVFDSPDQQIASSINSGNSDDIINLADQGNGLYFAQVERYAPGSSGSVSYNLSLSATVNLGTLTNTPVTRNNFSVSADDPKDVFEFRLNGTSNIYIALTDISAGDDADLRVFRDSNDNGVFDSADQEIASSRIGGNSDDIINLADQGSGLYFAQVERFAPGSSGSVSYNLSLSNTFNLGTLTNTPVTRNNLFLTPDDPKDVFEFRLNGTSNINIALTDISAEDDADLRVFRDSNDNGIFDSADQEIASSRIGGNSDDSINLADQVTGLYFAEVERYAPGSSGSVSYDIALSTSDRSNILHTEQDFGDLSADRSLSGFVGDTDTTDTYEFSIGLFEGVNINLTGLSSDADLQVIRDSNNNGLVDSGEVIDTSTRGGSLSESININSPGDYFVQVYQFSGDTSYTLTLDL</sequence>
<dbReference type="eggNOG" id="COG2340">
    <property type="taxonomic scope" value="Bacteria"/>
</dbReference>
<dbReference type="Proteomes" id="UP000003959">
    <property type="component" value="Unassembled WGS sequence"/>
</dbReference>
<evidence type="ECO:0000313" key="2">
    <source>
        <dbReference type="EMBL" id="EGJ34493.1"/>
    </source>
</evidence>
<reference evidence="3" key="1">
    <citation type="journal article" date="2011" name="Proc. Natl. Acad. Sci. U.S.A.">
        <title>Genomic insights into the physiology and ecology of the marine filamentous cyanobacterium Lyngbya majuscula.</title>
        <authorList>
            <person name="Jones A.C."/>
            <person name="Monroe E.A."/>
            <person name="Podell S."/>
            <person name="Hess W.R."/>
            <person name="Klages S."/>
            <person name="Esquenazi E."/>
            <person name="Niessen S."/>
            <person name="Hoover H."/>
            <person name="Rothmann M."/>
            <person name="Lasken R.S."/>
            <person name="Yates J.R.III."/>
            <person name="Reinhardt R."/>
            <person name="Kube M."/>
            <person name="Burkart M.D."/>
            <person name="Allen E.E."/>
            <person name="Dorrestein P.C."/>
            <person name="Gerwick W.H."/>
            <person name="Gerwick L."/>
        </authorList>
    </citation>
    <scope>NUCLEOTIDE SEQUENCE [LARGE SCALE GENOMIC DNA]</scope>
    <source>
        <strain evidence="3">3L</strain>
    </source>
</reference>
<dbReference type="EMBL" id="GL890832">
    <property type="protein sequence ID" value="EGJ34493.1"/>
    <property type="molecule type" value="Genomic_DNA"/>
</dbReference>
<dbReference type="InterPro" id="IPR007280">
    <property type="entry name" value="Peptidase_C_arc/bac"/>
</dbReference>